<keyword evidence="4" id="KW-1185">Reference proteome</keyword>
<dbReference type="InterPro" id="IPR000836">
    <property type="entry name" value="PRTase_dom"/>
</dbReference>
<dbReference type="Gene3D" id="3.40.50.2020">
    <property type="match status" value="1"/>
</dbReference>
<dbReference type="InterPro" id="IPR029057">
    <property type="entry name" value="PRTase-like"/>
</dbReference>
<proteinExistence type="inferred from homology"/>
<protein>
    <submittedName>
        <fullName evidence="3">ComF family protein</fullName>
    </submittedName>
</protein>
<dbReference type="CDD" id="cd06223">
    <property type="entry name" value="PRTases_typeI"/>
    <property type="match status" value="1"/>
</dbReference>
<evidence type="ECO:0000313" key="4">
    <source>
        <dbReference type="Proteomes" id="UP000294321"/>
    </source>
</evidence>
<gene>
    <name evidence="3" type="ORF">ELX58_06845</name>
</gene>
<dbReference type="KEGG" id="lji:ELX58_06845"/>
<dbReference type="PANTHER" id="PTHR47505:SF1">
    <property type="entry name" value="DNA UTILIZATION PROTEIN YHGH"/>
    <property type="match status" value="1"/>
</dbReference>
<dbReference type="Pfam" id="PF00156">
    <property type="entry name" value="Pribosyltran"/>
    <property type="match status" value="1"/>
</dbReference>
<organism evidence="3 4">
    <name type="scientific">Acetilactobacillus jinshanensis</name>
    <dbReference type="NCBI Taxonomy" id="1720083"/>
    <lineage>
        <taxon>Bacteria</taxon>
        <taxon>Bacillati</taxon>
        <taxon>Bacillota</taxon>
        <taxon>Bacilli</taxon>
        <taxon>Lactobacillales</taxon>
        <taxon>Lactobacillaceae</taxon>
        <taxon>Acetilactobacillus</taxon>
    </lineage>
</organism>
<dbReference type="SUPFAM" id="SSF53271">
    <property type="entry name" value="PRTase-like"/>
    <property type="match status" value="1"/>
</dbReference>
<evidence type="ECO:0000256" key="1">
    <source>
        <dbReference type="ARBA" id="ARBA00008007"/>
    </source>
</evidence>
<name>A0A4P6ZLV9_9LACO</name>
<dbReference type="Proteomes" id="UP000294321">
    <property type="component" value="Chromosome"/>
</dbReference>
<comment type="similarity">
    <text evidence="1">Belongs to the ComF/GntX family.</text>
</comment>
<evidence type="ECO:0000313" key="3">
    <source>
        <dbReference type="EMBL" id="QBP18816.1"/>
    </source>
</evidence>
<evidence type="ECO:0000259" key="2">
    <source>
        <dbReference type="Pfam" id="PF00156"/>
    </source>
</evidence>
<dbReference type="InterPro" id="IPR051910">
    <property type="entry name" value="ComF/GntX_DNA_util-trans"/>
</dbReference>
<reference evidence="4" key="1">
    <citation type="submission" date="2018-12" db="EMBL/GenBank/DDBJ databases">
        <title>A new species of lactobacillus.</title>
        <authorList>
            <person name="Jian Y."/>
            <person name="Xin L."/>
            <person name="Hong Z.J."/>
            <person name="Ming L.Z."/>
            <person name="Hong X.Z."/>
        </authorList>
    </citation>
    <scope>NUCLEOTIDE SEQUENCE [LARGE SCALE GENOMIC DNA]</scope>
    <source>
        <strain evidence="4">HSLZ-75</strain>
    </source>
</reference>
<accession>A0A4P6ZLV9</accession>
<feature type="domain" description="Phosphoribosyltransferase" evidence="2">
    <location>
        <begin position="154"/>
        <end position="228"/>
    </location>
</feature>
<dbReference type="OrthoDB" id="9779910at2"/>
<dbReference type="EMBL" id="CP034726">
    <property type="protein sequence ID" value="QBP18816.1"/>
    <property type="molecule type" value="Genomic_DNA"/>
</dbReference>
<dbReference type="AlphaFoldDB" id="A0A4P6ZLV9"/>
<dbReference type="RefSeq" id="WP_133442374.1">
    <property type="nucleotide sequence ID" value="NZ_CP034726.1"/>
</dbReference>
<dbReference type="PANTHER" id="PTHR47505">
    <property type="entry name" value="DNA UTILIZATION PROTEIN YHGH"/>
    <property type="match status" value="1"/>
</dbReference>
<sequence length="229" mass="26943">MSKCLLCGSQLNSSLSLDFLMNFKPYQQPVICKKCQRQFKRILSHHCCKDCCRAGNFKGKLCQDCRRWRRLTGKRFQNYSLYLYNSMMSEYMRRYKFMGDYRLRHVFQNQFSRFVEDQKRMIVPIPIHRGTYQQRGFNQVKGLLKQIPITDCLTTMSVQKSVPQSHKSRTDRLQLRQPFQFVSRYRDDIKGKDVAIVDDVYTTGTTIRHAAQLLKQAGAKSVIGITLAR</sequence>